<evidence type="ECO:0000256" key="3">
    <source>
        <dbReference type="ARBA" id="ARBA00023204"/>
    </source>
</evidence>
<feature type="region of interest" description="Disordered" evidence="5">
    <location>
        <begin position="583"/>
        <end position="610"/>
    </location>
</feature>
<keyword evidence="8" id="KW-1185">Reference proteome</keyword>
<evidence type="ECO:0000259" key="6">
    <source>
        <dbReference type="Pfam" id="PF12253"/>
    </source>
</evidence>
<feature type="region of interest" description="Disordered" evidence="5">
    <location>
        <begin position="673"/>
        <end position="719"/>
    </location>
</feature>
<feature type="region of interest" description="Disordered" evidence="5">
    <location>
        <begin position="143"/>
        <end position="260"/>
    </location>
</feature>
<keyword evidence="4" id="KW-0539">Nucleus</keyword>
<feature type="compositionally biased region" description="Low complexity" evidence="5">
    <location>
        <begin position="753"/>
        <end position="767"/>
    </location>
</feature>
<dbReference type="Proteomes" id="UP001491310">
    <property type="component" value="Unassembled WGS sequence"/>
</dbReference>
<dbReference type="PANTHER" id="PTHR15272:SF0">
    <property type="entry name" value="CHROMATIN ASSEMBLY FACTOR 1 SUBUNIT A"/>
    <property type="match status" value="1"/>
</dbReference>
<keyword evidence="3" id="KW-0234">DNA repair</keyword>
<feature type="region of interest" description="Disordered" evidence="5">
    <location>
        <begin position="277"/>
        <end position="298"/>
    </location>
</feature>
<protein>
    <recommendedName>
        <fullName evidence="6">Chromatin assembly factor 1 subunit A dimerization domain-containing protein</fullName>
    </recommendedName>
</protein>
<feature type="compositionally biased region" description="Basic and acidic residues" evidence="5">
    <location>
        <begin position="169"/>
        <end position="260"/>
    </location>
</feature>
<sequence length="1126" mass="121318">MEFSMDKWQVASYLVGCSLPLSEVTKDLWWHYKGDINPGSPLTQAAIRNMVIDIAARKSFAAKDAGSDKVDALEDKTPSFLWQWELRNQATLPKAHKAAGIQHKKQIQKVAARLTALSTACKALEGIGSGKGADVRAQKALAKLEKGPEGTPAADVGAPTTAEGDMTTDEEKARRSEEREKQSADKERARLEKQKAAEDKERARIEAAREKERQRLEKEAQKKEKEAEKERQRAAKEAEKEKQRAEKEAAKTGFESRDALSKSRNFMNRFFKTPAKTSAEAEVGSSQLPKTPMSAQPLRRPFHDIFTPAPESARLPVPKDMSEAFDDAMAAAKQRSVEELVEGMQQILQSWTSRGLGHKRIRGLPPSWARMRTTEEHVAEFGRLENARLWRRKFLYIHGTLRPPYYGSWSRMSATVKGRRPLARDEELDYEVMSDEEWEEEPEGENLSDEDMEEEDSELEESCGDGFVVPNGYISEDEGVGSVQQDLDDLAAELEDEATGAEVAAGGDAVQRDRLRLLNAALDRATRANRPIIITRLLLPPAPSQDSGRPSHLTGDPALLSALQPLVLTTKVKIRMLPPPEAEDALADGAADGGAEPATAHGRGRGRAAAQDQEELTPDLVQFLLAHPELKAVAKVAKAFTKAHPERKVVKKWVHNKVKDIAERSGGVWIIKQSPATAPPGEAAAVQQRAESQEPPACTPQQQRLPSADQPLCASQPHGATGQAAAAAVTPATAGPLDRFLRAGSRERDVPKAAAATPAPRPTSATAQPVEVVVLDEDEGAPAPMDVDATPAAAAPRPSNDDEIQGTADPFWRELQEGIAANSLQVAEQLQRVFKADAGELVRSVPSFVVTAVVKGLASGQCSRLLQSCLLKALLHITRLLVRAGEAANRLPTPSKVFRDERSAPVAVSLDEILACRSLLAALQTCMRAKQNRPPQVAQPAAQLLAAMLAVGTAELGGPPPTAAAVTAAAELRTHLAKDDAWHSLFTDLLGPSNDASVVECIAAALMAIGRDTAGTARVLLKRCSDIPDGKELLGKRQGLLFAASAVAAEHRSNVAMELCMRFLGDLTHQNTAGIATAVRCEGTLLQALVAAVSAHIPAEPADSPAGKTSCLLAALQVGQFVAELG</sequence>
<evidence type="ECO:0000256" key="4">
    <source>
        <dbReference type="ARBA" id="ARBA00023242"/>
    </source>
</evidence>
<evidence type="ECO:0000256" key="1">
    <source>
        <dbReference type="ARBA" id="ARBA00004123"/>
    </source>
</evidence>
<comment type="subcellular location">
    <subcellularLocation>
        <location evidence="1">Nucleus</location>
    </subcellularLocation>
</comment>
<gene>
    <name evidence="7" type="ORF">WJX75_004442</name>
</gene>
<reference evidence="7 8" key="1">
    <citation type="journal article" date="2024" name="Nat. Commun.">
        <title>Phylogenomics reveals the evolutionary origins of lichenization in chlorophyte algae.</title>
        <authorList>
            <person name="Puginier C."/>
            <person name="Libourel C."/>
            <person name="Otte J."/>
            <person name="Skaloud P."/>
            <person name="Haon M."/>
            <person name="Grisel S."/>
            <person name="Petersen M."/>
            <person name="Berrin J.G."/>
            <person name="Delaux P.M."/>
            <person name="Dal Grande F."/>
            <person name="Keller J."/>
        </authorList>
    </citation>
    <scope>NUCLEOTIDE SEQUENCE [LARGE SCALE GENOMIC DNA]</scope>
    <source>
        <strain evidence="7 8">SAG 216-7</strain>
    </source>
</reference>
<evidence type="ECO:0000256" key="2">
    <source>
        <dbReference type="ARBA" id="ARBA00022763"/>
    </source>
</evidence>
<dbReference type="PANTHER" id="PTHR15272">
    <property type="entry name" value="CHROMATIN ASSEMBLY FACTOR 1 SUBUNIT A CAF-1 SUBUNIT A"/>
    <property type="match status" value="1"/>
</dbReference>
<evidence type="ECO:0000313" key="8">
    <source>
        <dbReference type="Proteomes" id="UP001491310"/>
    </source>
</evidence>
<feature type="domain" description="Chromatin assembly factor 1 subunit A dimerization" evidence="6">
    <location>
        <begin position="393"/>
        <end position="460"/>
    </location>
</feature>
<dbReference type="EMBL" id="JALJOT010000007">
    <property type="protein sequence ID" value="KAK9908901.1"/>
    <property type="molecule type" value="Genomic_DNA"/>
</dbReference>
<proteinExistence type="predicted"/>
<accession>A0ABR2YQN7</accession>
<keyword evidence="2" id="KW-0227">DNA damage</keyword>
<feature type="region of interest" description="Disordered" evidence="5">
    <location>
        <begin position="431"/>
        <end position="459"/>
    </location>
</feature>
<comment type="caution">
    <text evidence="7">The sequence shown here is derived from an EMBL/GenBank/DDBJ whole genome shotgun (WGS) entry which is preliminary data.</text>
</comment>
<feature type="region of interest" description="Disordered" evidence="5">
    <location>
        <begin position="744"/>
        <end position="768"/>
    </location>
</feature>
<organism evidence="7 8">
    <name type="scientific">Coccomyxa subellipsoidea</name>
    <dbReference type="NCBI Taxonomy" id="248742"/>
    <lineage>
        <taxon>Eukaryota</taxon>
        <taxon>Viridiplantae</taxon>
        <taxon>Chlorophyta</taxon>
        <taxon>core chlorophytes</taxon>
        <taxon>Trebouxiophyceae</taxon>
        <taxon>Trebouxiophyceae incertae sedis</taxon>
        <taxon>Coccomyxaceae</taxon>
        <taxon>Coccomyxa</taxon>
    </lineage>
</organism>
<evidence type="ECO:0000313" key="7">
    <source>
        <dbReference type="EMBL" id="KAK9908901.1"/>
    </source>
</evidence>
<name>A0ABR2YQN7_9CHLO</name>
<evidence type="ECO:0000256" key="5">
    <source>
        <dbReference type="SAM" id="MobiDB-lite"/>
    </source>
</evidence>
<dbReference type="Pfam" id="PF12253">
    <property type="entry name" value="CAF1A_dimeriz"/>
    <property type="match status" value="1"/>
</dbReference>
<feature type="compositionally biased region" description="Low complexity" evidence="5">
    <location>
        <begin position="587"/>
        <end position="598"/>
    </location>
</feature>
<dbReference type="InterPro" id="IPR022043">
    <property type="entry name" value="CAF1A_DD"/>
</dbReference>